<gene>
    <name evidence="2" type="ORF">D7X12_25400</name>
</gene>
<feature type="region of interest" description="Disordered" evidence="1">
    <location>
        <begin position="52"/>
        <end position="96"/>
    </location>
</feature>
<evidence type="ECO:0000313" key="3">
    <source>
        <dbReference type="Proteomes" id="UP000273405"/>
    </source>
</evidence>
<dbReference type="OrthoDB" id="9815689at2"/>
<evidence type="ECO:0000313" key="2">
    <source>
        <dbReference type="EMBL" id="RKH38793.1"/>
    </source>
</evidence>
<dbReference type="Proteomes" id="UP000273405">
    <property type="component" value="Unassembled WGS sequence"/>
</dbReference>
<feature type="compositionally biased region" description="Acidic residues" evidence="1">
    <location>
        <begin position="61"/>
        <end position="96"/>
    </location>
</feature>
<protein>
    <submittedName>
        <fullName evidence="2">TIGR02300 family protein</fullName>
    </submittedName>
</protein>
<dbReference type="InterPro" id="IPR012644">
    <property type="entry name" value="CHP02300_FYDLN_acid"/>
</dbReference>
<accession>A0A3A8N4D8</accession>
<dbReference type="RefSeq" id="WP_120627865.1">
    <property type="nucleotide sequence ID" value="NZ_RAWG01000184.1"/>
</dbReference>
<sequence length="96" mass="10572">MPAKDLGNKHVCYKCATKFYDMKKPDPICPKCGADQRENVVVKAPEGRRGRLAAAPKVIEPEPEETPAAEEDEEGLEAFEDEDAETPAEPAEDEDL</sequence>
<dbReference type="EMBL" id="RAWG01000184">
    <property type="protein sequence ID" value="RKH38793.1"/>
    <property type="molecule type" value="Genomic_DNA"/>
</dbReference>
<comment type="caution">
    <text evidence="2">The sequence shown here is derived from an EMBL/GenBank/DDBJ whole genome shotgun (WGS) entry which is preliminary data.</text>
</comment>
<reference evidence="3" key="1">
    <citation type="submission" date="2018-09" db="EMBL/GenBank/DDBJ databases">
        <authorList>
            <person name="Livingstone P.G."/>
            <person name="Whitworth D.E."/>
        </authorList>
    </citation>
    <scope>NUCLEOTIDE SEQUENCE [LARGE SCALE GENOMIC DNA]</scope>
    <source>
        <strain evidence="3">CA040B</strain>
    </source>
</reference>
<keyword evidence="3" id="KW-1185">Reference proteome</keyword>
<organism evidence="2 3">
    <name type="scientific">Corallococcus sicarius</name>
    <dbReference type="NCBI Taxonomy" id="2316726"/>
    <lineage>
        <taxon>Bacteria</taxon>
        <taxon>Pseudomonadati</taxon>
        <taxon>Myxococcota</taxon>
        <taxon>Myxococcia</taxon>
        <taxon>Myxococcales</taxon>
        <taxon>Cystobacterineae</taxon>
        <taxon>Myxococcaceae</taxon>
        <taxon>Corallococcus</taxon>
    </lineage>
</organism>
<name>A0A3A8N4D8_9BACT</name>
<dbReference type="AlphaFoldDB" id="A0A3A8N4D8"/>
<dbReference type="Pfam" id="PF09538">
    <property type="entry name" value="FYDLN_acid"/>
    <property type="match status" value="1"/>
</dbReference>
<proteinExistence type="predicted"/>
<evidence type="ECO:0000256" key="1">
    <source>
        <dbReference type="SAM" id="MobiDB-lite"/>
    </source>
</evidence>